<feature type="compositionally biased region" description="Polar residues" evidence="2">
    <location>
        <begin position="1393"/>
        <end position="1408"/>
    </location>
</feature>
<comment type="caution">
    <text evidence="5">The sequence shown here is derived from an EMBL/GenBank/DDBJ whole genome shotgun (WGS) entry which is preliminary data.</text>
</comment>
<dbReference type="SUPFAM" id="SSF52540">
    <property type="entry name" value="P-loop containing nucleoside triphosphate hydrolases"/>
    <property type="match status" value="1"/>
</dbReference>
<dbReference type="PANTHER" id="PTHR10887:SF365">
    <property type="entry name" value="HELICASE WITH ZINC FINGER DOMAIN-RELATED"/>
    <property type="match status" value="1"/>
</dbReference>
<feature type="region of interest" description="Disordered" evidence="2">
    <location>
        <begin position="1545"/>
        <end position="1627"/>
    </location>
</feature>
<feature type="compositionally biased region" description="Polar residues" evidence="2">
    <location>
        <begin position="1237"/>
        <end position="1251"/>
    </location>
</feature>
<dbReference type="Proteomes" id="UP001347796">
    <property type="component" value="Unassembled WGS sequence"/>
</dbReference>
<dbReference type="InterPro" id="IPR045055">
    <property type="entry name" value="DNA2/NAM7-like"/>
</dbReference>
<feature type="zinc finger region" description="C3H1-type" evidence="1">
    <location>
        <begin position="244"/>
        <end position="267"/>
    </location>
</feature>
<dbReference type="InterPro" id="IPR000571">
    <property type="entry name" value="Znf_CCCH"/>
</dbReference>
<evidence type="ECO:0000313" key="6">
    <source>
        <dbReference type="Proteomes" id="UP001347796"/>
    </source>
</evidence>
<dbReference type="FunFam" id="3.40.50.300:FF:000419">
    <property type="entry name" value="Probable helicase with zinc finger domain"/>
    <property type="match status" value="1"/>
</dbReference>
<dbReference type="Pfam" id="PF13086">
    <property type="entry name" value="AAA_11"/>
    <property type="match status" value="2"/>
</dbReference>
<feature type="compositionally biased region" description="Basic and acidic residues" evidence="2">
    <location>
        <begin position="1480"/>
        <end position="1489"/>
    </location>
</feature>
<sequence>MDEGELKNDSEVTNNVEVKREGDNVNYGNINLSEVIGKISGYVKQRKHNEALAECNKGLAFEPHHEKLLEKKIKILCNLGQLNEAYTLATQWTKRQPQHPVANKELKRLQDVLASLQDQDSEEEPSVNSFKQDENHNAHDVSPSPSKNNNRNVGDVKENKLQTNSKKSSLVASNTALSASNQHKSNGTSNGYECTFCDIKFKKKGELDTHCRSDLHKKRLTSDEGQDWQFRPPPRGLSSEEYCLCQRFSENGRCTFGEKCTEAHSEEELNEWKERFKYRREQLQKAREKLLHGNSYTEKLMERLMSSENPSAILVQSMDFVKLHINSDLKVNMVNKRCTNAWTFTVTSKMCLHNVCLLDDVNKSYFCISSISVGPKKTQKYQNLENNCQEWTNQDVSVKAHGECVYRIKVVFKTDIFGTFRQSIVFDFGLETVLRREMEVDSAPVLDTGKLTNDLLILEAARWTEEKVQIVPYQPKLQHHSAIEKDLLAKYTLPRAEKYSTIMQTLSKENYRLWMHEMLYLEEMTQYSLISGFNVKTSLQLVNRFLLMPGALSTAKYAQYGELFAKMKLEDDLSEDSIGGRLILQNAQIAWIALCKSNSDKPPPLPKKVYEVVIEDKGKNFIFLRLSKNCVDELKLSCDEEVCVVIQFQLNRLPKVEMHAAVDKLPTLDIVFPNLDKLQNIPWSPDRQWNEELDCKLNVKQKEAILAITADTEIILPPLLLVGPFGTGKTYTLAQAVKQVLKNDGSRILICTHSNSAADLYIKDFFHPCFEEGDEDIKPLRILYQHRWIQTVSDVVLKYTLYDSSTGIFKHPTLEDLEKHRIIITTLSTARYISDINVSKEFFSHIFIDEAAQALECETLIPLSMASESTRIVLAGDHMQLSPEVSADFCRQQGFHMSFLERLHEMYPQDHRCKVMLCENYRSHSAIVDFTSELFYENKLIPSGKQKAHNKLYPLTFYAAKGEEVQHQNSTGFYNTAEVYEVVERVEDLQKKWLVDEWGPLDEDAISVVTPYTDQVRRIRAELRRKKLFRISVERVHNVQGKQYRAIILSTVRTQNTCRSDSREEDFIDYGFLSNVKLLNTAITRAQSLVMVVGDPVSLCLVGKCRKVWEYFLEICNQHGSLHGMTWTQLRAQLEGVEMTKTYTLNPLAPEFIPNRLYHITRAASETIGMNLHSQVPVPPWQHMSPYSVPGYNPAAYPMYQPMMPYPYQGQYVPNMYNRVMYKQPSPPGAGGRASPKTTRSPSQLSPNSQKVRAEHSKDGIKNVEGKPFHKPARSRMMGYVPPRVLMAPHYPHYYPVVPHYPGFYYLPEDPRVAVYPNQYVPHRSMPHLIHHPGSERMYPQPFIGPNVAQKNNKSDSESDSSDARVSPSTNSGQQIQLLPNVKHIPGHLFTGGPQSTKGDALENNNLERANKGQKQQKEERRLNVSDRPYSPANYGMDRSSTPGLEDMNTDLPPKPSPFSNNQGPFSQRKFHKSPAPDKQSVEKQETLKNRRSGKALHLRTGFSTQFDDDLPTPTEVKDIVQMIEDFHEEKSPCPLPIDSASKEIKTQTKTSKEKGAAASSNPPLKFQLNFTPPNSGEAQTSNNGGKLSYAGVLRKQPSNSLSPQPNADPLSGIEPQTPRTPSGFITPGGDMNIDPFGILKSLNIEPAPRHRSFQHF</sequence>
<dbReference type="GO" id="GO:0035194">
    <property type="term" value="P:regulatory ncRNA-mediated post-transcriptional gene silencing"/>
    <property type="evidence" value="ECO:0007669"/>
    <property type="project" value="TreeGrafter"/>
</dbReference>
<name>A0AAN8J5Z3_PATCE</name>
<feature type="compositionally biased region" description="Polar residues" evidence="2">
    <location>
        <begin position="161"/>
        <end position="187"/>
    </location>
</feature>
<dbReference type="InterPro" id="IPR041679">
    <property type="entry name" value="DNA2/NAM7-like_C"/>
</dbReference>
<evidence type="ECO:0000313" key="5">
    <source>
        <dbReference type="EMBL" id="KAK6170731.1"/>
    </source>
</evidence>
<proteinExistence type="predicted"/>
<keyword evidence="1" id="KW-0863">Zinc-finger</keyword>
<feature type="compositionally biased region" description="Polar residues" evidence="2">
    <location>
        <begin position="1597"/>
        <end position="1606"/>
    </location>
</feature>
<dbReference type="PROSITE" id="PS00028">
    <property type="entry name" value="ZINC_FINGER_C2H2_1"/>
    <property type="match status" value="1"/>
</dbReference>
<feature type="domain" description="C2H2-type" evidence="4">
    <location>
        <begin position="192"/>
        <end position="221"/>
    </location>
</feature>
<feature type="region of interest" description="Disordered" evidence="2">
    <location>
        <begin position="1328"/>
        <end position="1493"/>
    </location>
</feature>
<dbReference type="PROSITE" id="PS50157">
    <property type="entry name" value="ZINC_FINGER_C2H2_2"/>
    <property type="match status" value="1"/>
</dbReference>
<dbReference type="GO" id="GO:0008270">
    <property type="term" value="F:zinc ion binding"/>
    <property type="evidence" value="ECO:0007669"/>
    <property type="project" value="UniProtKB-KW"/>
</dbReference>
<dbReference type="Gene3D" id="4.10.1000.10">
    <property type="entry name" value="Zinc finger, CCCH-type"/>
    <property type="match status" value="1"/>
</dbReference>
<feature type="region of interest" description="Disordered" evidence="2">
    <location>
        <begin position="1223"/>
        <end position="1275"/>
    </location>
</feature>
<feature type="compositionally biased region" description="Polar residues" evidence="2">
    <location>
        <begin position="143"/>
        <end position="152"/>
    </location>
</feature>
<dbReference type="Gene3D" id="1.25.40.10">
    <property type="entry name" value="Tetratricopeptide repeat domain"/>
    <property type="match status" value="1"/>
</dbReference>
<evidence type="ECO:0000259" key="3">
    <source>
        <dbReference type="PROSITE" id="PS50103"/>
    </source>
</evidence>
<feature type="region of interest" description="Disordered" evidence="2">
    <location>
        <begin position="116"/>
        <end position="187"/>
    </location>
</feature>
<feature type="compositionally biased region" description="Basic and acidic residues" evidence="2">
    <location>
        <begin position="1545"/>
        <end position="1556"/>
    </location>
</feature>
<dbReference type="SUPFAM" id="SSF57667">
    <property type="entry name" value="beta-beta-alpha zinc fingers"/>
    <property type="match status" value="1"/>
</dbReference>
<keyword evidence="1" id="KW-0862">Zinc</keyword>
<dbReference type="InterPro" id="IPR047187">
    <property type="entry name" value="SF1_C_Upf1"/>
</dbReference>
<keyword evidence="6" id="KW-1185">Reference proteome</keyword>
<feature type="compositionally biased region" description="Polar residues" evidence="2">
    <location>
        <begin position="1559"/>
        <end position="1586"/>
    </location>
</feature>
<feature type="domain" description="C3H1-type" evidence="3">
    <location>
        <begin position="244"/>
        <end position="267"/>
    </location>
</feature>
<reference evidence="5 6" key="1">
    <citation type="submission" date="2024-01" db="EMBL/GenBank/DDBJ databases">
        <title>The genome of the rayed Mediterranean limpet Patella caerulea (Linnaeus, 1758).</title>
        <authorList>
            <person name="Anh-Thu Weber A."/>
            <person name="Halstead-Nussloch G."/>
        </authorList>
    </citation>
    <scope>NUCLEOTIDE SEQUENCE [LARGE SCALE GENOMIC DNA]</scope>
    <source>
        <strain evidence="5">AATW-2023a</strain>
        <tissue evidence="5">Whole specimen</tissue>
    </source>
</reference>
<dbReference type="InterPro" id="IPR041677">
    <property type="entry name" value="DNA2/NAM7_AAA_11"/>
</dbReference>
<evidence type="ECO:0000256" key="1">
    <source>
        <dbReference type="PROSITE-ProRule" id="PRU00723"/>
    </source>
</evidence>
<dbReference type="PROSITE" id="PS50103">
    <property type="entry name" value="ZF_C3H1"/>
    <property type="match status" value="1"/>
</dbReference>
<organism evidence="5 6">
    <name type="scientific">Patella caerulea</name>
    <name type="common">Rayed Mediterranean limpet</name>
    <dbReference type="NCBI Taxonomy" id="87958"/>
    <lineage>
        <taxon>Eukaryota</taxon>
        <taxon>Metazoa</taxon>
        <taxon>Spiralia</taxon>
        <taxon>Lophotrochozoa</taxon>
        <taxon>Mollusca</taxon>
        <taxon>Gastropoda</taxon>
        <taxon>Patellogastropoda</taxon>
        <taxon>Patelloidea</taxon>
        <taxon>Patellidae</taxon>
        <taxon>Patella</taxon>
    </lineage>
</organism>
<keyword evidence="1" id="KW-0479">Metal-binding</keyword>
<accession>A0AAN8J5Z3</accession>
<dbReference type="Pfam" id="PF13087">
    <property type="entry name" value="AAA_12"/>
    <property type="match status" value="1"/>
</dbReference>
<evidence type="ECO:0000256" key="2">
    <source>
        <dbReference type="SAM" id="MobiDB-lite"/>
    </source>
</evidence>
<evidence type="ECO:0008006" key="7">
    <source>
        <dbReference type="Google" id="ProtNLM"/>
    </source>
</evidence>
<evidence type="ECO:0000259" key="4">
    <source>
        <dbReference type="PROSITE" id="PS50157"/>
    </source>
</evidence>
<dbReference type="PANTHER" id="PTHR10887">
    <property type="entry name" value="DNA2/NAM7 HELICASE FAMILY"/>
    <property type="match status" value="1"/>
</dbReference>
<dbReference type="InterPro" id="IPR027417">
    <property type="entry name" value="P-loop_NTPase"/>
</dbReference>
<dbReference type="GO" id="GO:0043186">
    <property type="term" value="C:P granule"/>
    <property type="evidence" value="ECO:0007669"/>
    <property type="project" value="TreeGrafter"/>
</dbReference>
<gene>
    <name evidence="5" type="ORF">SNE40_019047</name>
</gene>
<dbReference type="InterPro" id="IPR013087">
    <property type="entry name" value="Znf_C2H2_type"/>
</dbReference>
<dbReference type="InterPro" id="IPR011990">
    <property type="entry name" value="TPR-like_helical_dom_sf"/>
</dbReference>
<dbReference type="Gene3D" id="3.40.50.300">
    <property type="entry name" value="P-loop containing nucleotide triphosphate hydrolases"/>
    <property type="match status" value="2"/>
</dbReference>
<feature type="compositionally biased region" description="Basic and acidic residues" evidence="2">
    <location>
        <begin position="1416"/>
        <end position="1425"/>
    </location>
</feature>
<dbReference type="SUPFAM" id="SSF48452">
    <property type="entry name" value="TPR-like"/>
    <property type="match status" value="1"/>
</dbReference>
<dbReference type="CDD" id="cd18808">
    <property type="entry name" value="SF1_C_Upf1"/>
    <property type="match status" value="1"/>
</dbReference>
<dbReference type="EMBL" id="JAZGQO010000014">
    <property type="protein sequence ID" value="KAK6170731.1"/>
    <property type="molecule type" value="Genomic_DNA"/>
</dbReference>
<dbReference type="GO" id="GO:0004386">
    <property type="term" value="F:helicase activity"/>
    <property type="evidence" value="ECO:0007669"/>
    <property type="project" value="InterPro"/>
</dbReference>
<dbReference type="Pfam" id="PF00642">
    <property type="entry name" value="zf-CCCH"/>
    <property type="match status" value="1"/>
</dbReference>
<protein>
    <recommendedName>
        <fullName evidence="7">Helicase with zinc finger domain</fullName>
    </recommendedName>
</protein>
<dbReference type="GO" id="GO:0005829">
    <property type="term" value="C:cytosol"/>
    <property type="evidence" value="ECO:0007669"/>
    <property type="project" value="TreeGrafter"/>
</dbReference>
<feature type="compositionally biased region" description="Basic and acidic residues" evidence="2">
    <location>
        <begin position="1252"/>
        <end position="1268"/>
    </location>
</feature>
<dbReference type="InterPro" id="IPR036236">
    <property type="entry name" value="Znf_C2H2_sf"/>
</dbReference>